<dbReference type="Proteomes" id="UP000323506">
    <property type="component" value="Chromosome A09"/>
</dbReference>
<proteinExistence type="predicted"/>
<sequence>MRPFQYLAITPVPANLVSILKLASKFISINVSPGCFQLEGHRGVSSAKLILKLCALLLRRSPINMTHFPYPFTQSTIACAEVSGLAWQTGHKGLFATLRLYKFE</sequence>
<dbReference type="EMBL" id="CM017696">
    <property type="protein sequence ID" value="TYH01448.1"/>
    <property type="molecule type" value="Genomic_DNA"/>
</dbReference>
<accession>A0A5D2F7K0</accession>
<evidence type="ECO:0000313" key="1">
    <source>
        <dbReference type="EMBL" id="TYH01448.1"/>
    </source>
</evidence>
<protein>
    <submittedName>
        <fullName evidence="1">Uncharacterized protein</fullName>
    </submittedName>
</protein>
<evidence type="ECO:0000313" key="2">
    <source>
        <dbReference type="Proteomes" id="UP000323506"/>
    </source>
</evidence>
<gene>
    <name evidence="1" type="ORF">ES288_A09G059200v1</name>
</gene>
<organism evidence="1 2">
    <name type="scientific">Gossypium darwinii</name>
    <name type="common">Darwin's cotton</name>
    <name type="synonym">Gossypium barbadense var. darwinii</name>
    <dbReference type="NCBI Taxonomy" id="34276"/>
    <lineage>
        <taxon>Eukaryota</taxon>
        <taxon>Viridiplantae</taxon>
        <taxon>Streptophyta</taxon>
        <taxon>Embryophyta</taxon>
        <taxon>Tracheophyta</taxon>
        <taxon>Spermatophyta</taxon>
        <taxon>Magnoliopsida</taxon>
        <taxon>eudicotyledons</taxon>
        <taxon>Gunneridae</taxon>
        <taxon>Pentapetalae</taxon>
        <taxon>rosids</taxon>
        <taxon>malvids</taxon>
        <taxon>Malvales</taxon>
        <taxon>Malvaceae</taxon>
        <taxon>Malvoideae</taxon>
        <taxon>Gossypium</taxon>
    </lineage>
</organism>
<dbReference type="AlphaFoldDB" id="A0A5D2F7K0"/>
<name>A0A5D2F7K0_GOSDA</name>
<keyword evidence="2" id="KW-1185">Reference proteome</keyword>
<reference evidence="1 2" key="1">
    <citation type="submission" date="2019-06" db="EMBL/GenBank/DDBJ databases">
        <title>WGS assembly of Gossypium darwinii.</title>
        <authorList>
            <person name="Chen Z.J."/>
            <person name="Sreedasyam A."/>
            <person name="Ando A."/>
            <person name="Song Q."/>
            <person name="De L."/>
            <person name="Hulse-Kemp A."/>
            <person name="Ding M."/>
            <person name="Ye W."/>
            <person name="Kirkbride R."/>
            <person name="Jenkins J."/>
            <person name="Plott C."/>
            <person name="Lovell J."/>
            <person name="Lin Y.-M."/>
            <person name="Vaughn R."/>
            <person name="Liu B."/>
            <person name="Li W."/>
            <person name="Simpson S."/>
            <person name="Scheffler B."/>
            <person name="Saski C."/>
            <person name="Grover C."/>
            <person name="Hu G."/>
            <person name="Conover J."/>
            <person name="Carlson J."/>
            <person name="Shu S."/>
            <person name="Boston L."/>
            <person name="Williams M."/>
            <person name="Peterson D."/>
            <person name="Mcgee K."/>
            <person name="Jones D."/>
            <person name="Wendel J."/>
            <person name="Stelly D."/>
            <person name="Grimwood J."/>
            <person name="Schmutz J."/>
        </authorList>
    </citation>
    <scope>NUCLEOTIDE SEQUENCE [LARGE SCALE GENOMIC DNA]</scope>
    <source>
        <strain evidence="1">1808015.09</strain>
    </source>
</reference>